<keyword evidence="1" id="KW-1133">Transmembrane helix</keyword>
<dbReference type="RefSeq" id="WP_154327909.1">
    <property type="nucleotide sequence ID" value="NZ_CP045696.1"/>
</dbReference>
<dbReference type="AlphaFoldDB" id="A0A6L5XA32"/>
<sequence>MKEQFDFNKVGKRMPYEVPQDFFQQLEERVMHEVQASTPAQPRQAKARVLHSTWFRRLVPLSAVAAAAIAILLLVPRFAGRQTAPAGTYGQVEQAFDNLDAADQQFLVDAYQDDPFLNQ</sequence>
<evidence type="ECO:0000256" key="1">
    <source>
        <dbReference type="SAM" id="Phobius"/>
    </source>
</evidence>
<name>A0A6L5XA32_9BACT</name>
<gene>
    <name evidence="2" type="ORF">FYJ29_00735</name>
</gene>
<proteinExistence type="predicted"/>
<dbReference type="Proteomes" id="UP000483362">
    <property type="component" value="Unassembled WGS sequence"/>
</dbReference>
<evidence type="ECO:0000313" key="3">
    <source>
        <dbReference type="Proteomes" id="UP000483362"/>
    </source>
</evidence>
<keyword evidence="3" id="KW-1185">Reference proteome</keyword>
<reference evidence="2 3" key="1">
    <citation type="submission" date="2019-08" db="EMBL/GenBank/DDBJ databases">
        <title>In-depth cultivation of the pig gut microbiome towards novel bacterial diversity and tailored functional studies.</title>
        <authorList>
            <person name="Wylensek D."/>
            <person name="Hitch T.C.A."/>
            <person name="Clavel T."/>
        </authorList>
    </citation>
    <scope>NUCLEOTIDE SEQUENCE [LARGE SCALE GENOMIC DNA]</scope>
    <source>
        <strain evidence="2 3">Oil-RF-744-WCA-WT-10</strain>
    </source>
</reference>
<protein>
    <recommendedName>
        <fullName evidence="4">Transmembrane protein</fullName>
    </recommendedName>
</protein>
<evidence type="ECO:0000313" key="2">
    <source>
        <dbReference type="EMBL" id="MSS16305.1"/>
    </source>
</evidence>
<dbReference type="EMBL" id="VULT01000001">
    <property type="protein sequence ID" value="MSS16305.1"/>
    <property type="molecule type" value="Genomic_DNA"/>
</dbReference>
<feature type="transmembrane region" description="Helical" evidence="1">
    <location>
        <begin position="58"/>
        <end position="75"/>
    </location>
</feature>
<organism evidence="2 3">
    <name type="scientific">Sodaliphilus pleomorphus</name>
    <dbReference type="NCBI Taxonomy" id="2606626"/>
    <lineage>
        <taxon>Bacteria</taxon>
        <taxon>Pseudomonadati</taxon>
        <taxon>Bacteroidota</taxon>
        <taxon>Bacteroidia</taxon>
        <taxon>Bacteroidales</taxon>
        <taxon>Muribaculaceae</taxon>
        <taxon>Sodaliphilus</taxon>
    </lineage>
</organism>
<evidence type="ECO:0008006" key="4">
    <source>
        <dbReference type="Google" id="ProtNLM"/>
    </source>
</evidence>
<accession>A0A6L5XA32</accession>
<keyword evidence="1" id="KW-0472">Membrane</keyword>
<keyword evidence="1" id="KW-0812">Transmembrane</keyword>
<comment type="caution">
    <text evidence="2">The sequence shown here is derived from an EMBL/GenBank/DDBJ whole genome shotgun (WGS) entry which is preliminary data.</text>
</comment>